<proteinExistence type="predicted"/>
<sequence>MFHNPLKTLRVLFVVVDIAPKTEEMKVKEVSETKKEEVFILRPLNHKQLAQMYGVSWLTFQNWIKKVDSSQGLSLTYKYQ</sequence>
<name>A0A401UCZ4_9BACT</name>
<dbReference type="EMBL" id="BHXQ01000005">
    <property type="protein sequence ID" value="GCC52743.1"/>
    <property type="molecule type" value="Genomic_DNA"/>
</dbReference>
<evidence type="ECO:0000313" key="2">
    <source>
        <dbReference type="Proteomes" id="UP000288227"/>
    </source>
</evidence>
<gene>
    <name evidence="1" type="ORF">SanaruYs_29810</name>
</gene>
<accession>A0A401UCZ4</accession>
<keyword evidence="2" id="KW-1185">Reference proteome</keyword>
<protein>
    <submittedName>
        <fullName evidence="1">Uncharacterized protein</fullName>
    </submittedName>
</protein>
<dbReference type="RefSeq" id="WP_127123392.1">
    <property type="nucleotide sequence ID" value="NZ_BHXQ01000005.1"/>
</dbReference>
<organism evidence="1 2">
    <name type="scientific">Chryseotalea sanaruensis</name>
    <dbReference type="NCBI Taxonomy" id="2482724"/>
    <lineage>
        <taxon>Bacteria</taxon>
        <taxon>Pseudomonadati</taxon>
        <taxon>Bacteroidota</taxon>
        <taxon>Cytophagia</taxon>
        <taxon>Cytophagales</taxon>
        <taxon>Chryseotaleaceae</taxon>
        <taxon>Chryseotalea</taxon>
    </lineage>
</organism>
<dbReference type="AlphaFoldDB" id="A0A401UCZ4"/>
<comment type="caution">
    <text evidence="1">The sequence shown here is derived from an EMBL/GenBank/DDBJ whole genome shotgun (WGS) entry which is preliminary data.</text>
</comment>
<dbReference type="OrthoDB" id="679434at2"/>
<evidence type="ECO:0000313" key="1">
    <source>
        <dbReference type="EMBL" id="GCC52743.1"/>
    </source>
</evidence>
<reference evidence="1 2" key="1">
    <citation type="submission" date="2018-11" db="EMBL/GenBank/DDBJ databases">
        <title>Chryseotalea sanarue gen. nov., sp., nov., a member of the family Cytophagaceae, isolated from a brackish lake in Hamamatsu Japan.</title>
        <authorList>
            <person name="Maejima Y."/>
            <person name="Iino T."/>
            <person name="Muraguchi Y."/>
            <person name="Fukuda K."/>
            <person name="Ohkuma M."/>
            <person name="Moriuchi R."/>
            <person name="Dohra H."/>
            <person name="Kimbara K."/>
            <person name="Shintani M."/>
        </authorList>
    </citation>
    <scope>NUCLEOTIDE SEQUENCE [LARGE SCALE GENOMIC DNA]</scope>
    <source>
        <strain evidence="1 2">Ys</strain>
    </source>
</reference>
<dbReference type="Proteomes" id="UP000288227">
    <property type="component" value="Unassembled WGS sequence"/>
</dbReference>